<keyword evidence="9" id="KW-1185">Reference proteome</keyword>
<name>W6A6F8_9MOLU</name>
<dbReference type="PANTHER" id="PTHR47089">
    <property type="entry name" value="ABC TRANSPORTER, PERMEASE PROTEIN"/>
    <property type="match status" value="1"/>
</dbReference>
<evidence type="ECO:0000313" key="8">
    <source>
        <dbReference type="EMBL" id="AHI52440.1"/>
    </source>
</evidence>
<keyword evidence="2" id="KW-1003">Cell membrane</keyword>
<feature type="transmembrane region" description="Helical" evidence="7">
    <location>
        <begin position="107"/>
        <end position="126"/>
    </location>
</feature>
<dbReference type="GO" id="GO:0022857">
    <property type="term" value="F:transmembrane transporter activity"/>
    <property type="evidence" value="ECO:0007669"/>
    <property type="project" value="InterPro"/>
</dbReference>
<evidence type="ECO:0000256" key="3">
    <source>
        <dbReference type="ARBA" id="ARBA00022692"/>
    </source>
</evidence>
<dbReference type="EMBL" id="CP006681">
    <property type="protein sequence ID" value="AHI52440.1"/>
    <property type="molecule type" value="Genomic_DNA"/>
</dbReference>
<dbReference type="PANTHER" id="PTHR47089:SF1">
    <property type="entry name" value="GUANOSINE ABC TRANSPORTER PERMEASE PROTEIN NUPP"/>
    <property type="match status" value="1"/>
</dbReference>
<evidence type="ECO:0000256" key="5">
    <source>
        <dbReference type="ARBA" id="ARBA00023136"/>
    </source>
</evidence>
<feature type="coiled-coil region" evidence="6">
    <location>
        <begin position="382"/>
        <end position="465"/>
    </location>
</feature>
<dbReference type="CDD" id="cd06580">
    <property type="entry name" value="TM_PBP1_transp_TpRbsC_like"/>
    <property type="match status" value="1"/>
</dbReference>
<dbReference type="OrthoDB" id="45037at2"/>
<dbReference type="RefSeq" id="WP_025362685.1">
    <property type="nucleotide sequence ID" value="NZ_CP006681.1"/>
</dbReference>
<proteinExistence type="predicted"/>
<evidence type="ECO:0000256" key="7">
    <source>
        <dbReference type="SAM" id="Phobius"/>
    </source>
</evidence>
<dbReference type="AlphaFoldDB" id="W6A6F8"/>
<keyword evidence="3 7" id="KW-0812">Transmembrane</keyword>
<feature type="transmembrane region" description="Helical" evidence="7">
    <location>
        <begin position="339"/>
        <end position="358"/>
    </location>
</feature>
<keyword evidence="6" id="KW-0175">Coiled coil</keyword>
<feature type="transmembrane region" description="Helical" evidence="7">
    <location>
        <begin position="256"/>
        <end position="277"/>
    </location>
</feature>
<dbReference type="KEGG" id="scq:SCULI_v1c00990"/>
<dbReference type="Proteomes" id="UP000019267">
    <property type="component" value="Chromosome"/>
</dbReference>
<dbReference type="GO" id="GO:0005886">
    <property type="term" value="C:plasma membrane"/>
    <property type="evidence" value="ECO:0007669"/>
    <property type="project" value="UniProtKB-SubCell"/>
</dbReference>
<feature type="transmembrane region" description="Helical" evidence="7">
    <location>
        <begin position="132"/>
        <end position="151"/>
    </location>
</feature>
<keyword evidence="5 7" id="KW-0472">Membrane</keyword>
<dbReference type="Pfam" id="PF02653">
    <property type="entry name" value="BPD_transp_2"/>
    <property type="match status" value="1"/>
</dbReference>
<keyword evidence="4 7" id="KW-1133">Transmembrane helix</keyword>
<protein>
    <submittedName>
        <fullName evidence="8">Ribose/galactose ABC transporter permease</fullName>
    </submittedName>
</protein>
<dbReference type="HOGENOM" id="CLU_362859_0_0_14"/>
<feature type="transmembrane region" description="Helical" evidence="7">
    <location>
        <begin position="160"/>
        <end position="181"/>
    </location>
</feature>
<dbReference type="PATRIC" id="fig|1276246.3.peg.98"/>
<feature type="transmembrane region" description="Helical" evidence="7">
    <location>
        <begin position="34"/>
        <end position="60"/>
    </location>
</feature>
<feature type="transmembrane region" description="Helical" evidence="7">
    <location>
        <begin position="80"/>
        <end position="100"/>
    </location>
</feature>
<evidence type="ECO:0000256" key="1">
    <source>
        <dbReference type="ARBA" id="ARBA00004651"/>
    </source>
</evidence>
<dbReference type="InterPro" id="IPR001851">
    <property type="entry name" value="ABC_transp_permease"/>
</dbReference>
<evidence type="ECO:0000256" key="2">
    <source>
        <dbReference type="ARBA" id="ARBA00022475"/>
    </source>
</evidence>
<evidence type="ECO:0000256" key="4">
    <source>
        <dbReference type="ARBA" id="ARBA00022989"/>
    </source>
</evidence>
<reference evidence="8 9" key="1">
    <citation type="journal article" date="2014" name="Genome Biol. Evol.">
        <title>Molecular evolution of the substrate utilization strategies and putative virulence factors in mosquito-associated Spiroplasma species.</title>
        <authorList>
            <person name="Chang T.H."/>
            <person name="Lo W.S."/>
            <person name="Ku C."/>
            <person name="Chen L.L."/>
            <person name="Kuo C.H."/>
        </authorList>
    </citation>
    <scope>NUCLEOTIDE SEQUENCE [LARGE SCALE GENOMIC DNA]</scope>
    <source>
        <strain evidence="8">AES-1</strain>
    </source>
</reference>
<evidence type="ECO:0000256" key="6">
    <source>
        <dbReference type="SAM" id="Coils"/>
    </source>
</evidence>
<evidence type="ECO:0000313" key="9">
    <source>
        <dbReference type="Proteomes" id="UP000019267"/>
    </source>
</evidence>
<sequence length="770" mass="88710">MKFKLKTWVRNMKLNAQLNSPEIKKTASFFKTSVISILVGTILTMLLIAGLGANPIAFFIKSFDVVFTRDVNLQNAFSWFAVYGLFAIGLAIGFKVGLFNMSGSGQAILSMGITGLMLISLFGNTQVEINKAGSWVIILIFIVMVTMSMLLSSITGILKVFFNIHEVATSILLNWTVWYLMKWAFGLEGFISSSPRIPTEWIALAGIKWLIPIILMTLVFVATWFILTFTTLGYKFKLVGTQKDAAHYVGINYKKYIISATAIQGFCIGIGSFVYWCAIKGQYSLGNDIIPTIGFDAIAISLIAFNNILGILPISFLWAILTVGMPVAVTSFNELGREIAPLIFGFIVYASTFASLFARLQPMKWIRFSIYYFRDIPTQIEIKNINKQIKDIKQEIKNINRRNFENHLQLKALVSEIEKNIEDIKDLKFELNNTNKLDPTNESKIKELKDNFSKLVETNKRLSEQFEHSKKEIIIVLNRHIKQLKGDIQYLKDSGSEKYFKSSYYSIKSSFKFKTKRNAWDLLNPAVKDLNAIEEEKINILLEIKRYKKAKFNSELKFIKEVKAKYKLDLKQLKTEYQLNIKKIANEIKSIKKEELENKDAQLEVLRLKIVELTSEYNQKIDSLSNDLNQKLVISDNQRIKFAKQDEIDRENKIVRLAQLHKDFEVWKEKEQVLNQKWAVKIANLKETNVQLMKKKEENWILAKTELISLENNIKVSIENTNNQIKMNLENETNEQRILDLKLENKEFIVNQKAMRYEKILELGEKYGCN</sequence>
<gene>
    <name evidence="8" type="ORF">SCULI_v1c00990</name>
</gene>
<feature type="transmembrane region" description="Helical" evidence="7">
    <location>
        <begin position="289"/>
        <end position="309"/>
    </location>
</feature>
<feature type="coiled-coil region" evidence="6">
    <location>
        <begin position="530"/>
        <end position="616"/>
    </location>
</feature>
<comment type="subcellular location">
    <subcellularLocation>
        <location evidence="1">Cell membrane</location>
        <topology evidence="1">Multi-pass membrane protein</topology>
    </subcellularLocation>
</comment>
<organism evidence="8 9">
    <name type="scientific">Spiroplasma culicicola AES-1</name>
    <dbReference type="NCBI Taxonomy" id="1276246"/>
    <lineage>
        <taxon>Bacteria</taxon>
        <taxon>Bacillati</taxon>
        <taxon>Mycoplasmatota</taxon>
        <taxon>Mollicutes</taxon>
        <taxon>Entomoplasmatales</taxon>
        <taxon>Spiroplasmataceae</taxon>
        <taxon>Spiroplasma</taxon>
    </lineage>
</organism>
<accession>W6A6F8</accession>
<feature type="transmembrane region" description="Helical" evidence="7">
    <location>
        <begin position="201"/>
        <end position="227"/>
    </location>
</feature>
<dbReference type="STRING" id="1276246.SCULI_v1c00990"/>
<dbReference type="eggNOG" id="COG4603">
    <property type="taxonomic scope" value="Bacteria"/>
</dbReference>